<dbReference type="InterPro" id="IPR036188">
    <property type="entry name" value="FAD/NAD-bd_sf"/>
</dbReference>
<protein>
    <recommendedName>
        <fullName evidence="4">FAD-dependent urate hydroxylase HpyO/Asp monooxygenase CreE-like FAD/NAD(P)-binding domain-containing protein</fullName>
    </recommendedName>
</protein>
<dbReference type="InterPro" id="IPR011051">
    <property type="entry name" value="RmlC_Cupin_sf"/>
</dbReference>
<dbReference type="GO" id="GO:0016702">
    <property type="term" value="F:oxidoreductase activity, acting on single donors with incorporation of molecular oxygen, incorporation of two atoms of oxygen"/>
    <property type="evidence" value="ECO:0007669"/>
    <property type="project" value="InterPro"/>
</dbReference>
<dbReference type="SUPFAM" id="SSF51182">
    <property type="entry name" value="RmlC-like cupins"/>
    <property type="match status" value="1"/>
</dbReference>
<dbReference type="RefSeq" id="WP_152101496.1">
    <property type="nucleotide sequence ID" value="NZ_AP021861.1"/>
</dbReference>
<dbReference type="InterPro" id="IPR014710">
    <property type="entry name" value="RmlC-like_jellyroll"/>
</dbReference>
<dbReference type="InterPro" id="IPR010300">
    <property type="entry name" value="CDO_1"/>
</dbReference>
<evidence type="ECO:0000256" key="1">
    <source>
        <dbReference type="ARBA" id="ARBA00006622"/>
    </source>
</evidence>
<dbReference type="CDD" id="cd10548">
    <property type="entry name" value="cupin_CDO"/>
    <property type="match status" value="1"/>
</dbReference>
<feature type="binding site" evidence="3">
    <location>
        <position position="80"/>
    </location>
    <ligand>
        <name>Fe cation</name>
        <dbReference type="ChEBI" id="CHEBI:24875"/>
        <note>catalytic</note>
    </ligand>
</feature>
<dbReference type="InterPro" id="IPR052189">
    <property type="entry name" value="L-asp_N-monooxygenase_NS-form"/>
</dbReference>
<feature type="binding site" evidence="3">
    <location>
        <position position="82"/>
    </location>
    <ligand>
        <name>Fe cation</name>
        <dbReference type="ChEBI" id="CHEBI:24875"/>
        <note>catalytic</note>
    </ligand>
</feature>
<dbReference type="Pfam" id="PF05995">
    <property type="entry name" value="CDO_I"/>
    <property type="match status" value="1"/>
</dbReference>
<dbReference type="Gene3D" id="2.60.120.10">
    <property type="entry name" value="Jelly Rolls"/>
    <property type="match status" value="1"/>
</dbReference>
<name>A0A5K7XJK9_9BACT</name>
<dbReference type="PANTHER" id="PTHR40254">
    <property type="entry name" value="BLR0577 PROTEIN"/>
    <property type="match status" value="1"/>
</dbReference>
<comment type="similarity">
    <text evidence="1">Belongs to the cysteine dioxygenase family.</text>
</comment>
<proteinExistence type="inferred from homology"/>
<evidence type="ECO:0000313" key="5">
    <source>
        <dbReference type="EMBL" id="BBO36307.1"/>
    </source>
</evidence>
<dbReference type="KEGG" id="lpav:PLANPX_5919"/>
<accession>A0A5K7XJK9</accession>
<feature type="cross-link" description="3'-(S-cysteinyl)-tyrosine (Cys-Tyr)" evidence="2">
    <location>
        <begin position="87"/>
        <end position="149"/>
    </location>
</feature>
<feature type="domain" description="FAD-dependent urate hydroxylase HpyO/Asp monooxygenase CreE-like FAD/NAD(P)-binding" evidence="4">
    <location>
        <begin position="181"/>
        <end position="332"/>
    </location>
</feature>
<dbReference type="AlphaFoldDB" id="A0A5K7XJK9"/>
<evidence type="ECO:0000256" key="2">
    <source>
        <dbReference type="PIRSR" id="PIRSR610300-50"/>
    </source>
</evidence>
<gene>
    <name evidence="5" type="ORF">PLANPX_5919</name>
</gene>
<evidence type="ECO:0000259" key="4">
    <source>
        <dbReference type="Pfam" id="PF13454"/>
    </source>
</evidence>
<keyword evidence="6" id="KW-1185">Reference proteome</keyword>
<organism evidence="5 6">
    <name type="scientific">Lacipirellula parvula</name>
    <dbReference type="NCBI Taxonomy" id="2650471"/>
    <lineage>
        <taxon>Bacteria</taxon>
        <taxon>Pseudomonadati</taxon>
        <taxon>Planctomycetota</taxon>
        <taxon>Planctomycetia</taxon>
        <taxon>Pirellulales</taxon>
        <taxon>Lacipirellulaceae</taxon>
        <taxon>Lacipirellula</taxon>
    </lineage>
</organism>
<dbReference type="Pfam" id="PF13454">
    <property type="entry name" value="NAD_binding_9"/>
    <property type="match status" value="1"/>
</dbReference>
<feature type="binding site" evidence="3">
    <location>
        <position position="131"/>
    </location>
    <ligand>
        <name>Fe cation</name>
        <dbReference type="ChEBI" id="CHEBI:24875"/>
        <note>catalytic</note>
    </ligand>
</feature>
<dbReference type="Proteomes" id="UP000326837">
    <property type="component" value="Chromosome"/>
</dbReference>
<dbReference type="GO" id="GO:0005506">
    <property type="term" value="F:iron ion binding"/>
    <property type="evidence" value="ECO:0007669"/>
    <property type="project" value="InterPro"/>
</dbReference>
<keyword evidence="3" id="KW-0408">Iron</keyword>
<keyword evidence="3" id="KW-0479">Metal-binding</keyword>
<dbReference type="EMBL" id="AP021861">
    <property type="protein sequence ID" value="BBO36307.1"/>
    <property type="molecule type" value="Genomic_DNA"/>
</dbReference>
<sequence>MTHLPSGKLAELVRKLDALGPAPTLVDLAEAMATTGLTMEDVAEFVRPNSRMYNRALVALREQYELLVMTWLPGQTSVPHDHAGSICVMQVLQGAATEGSFQVAADGYVDVDYETIVPAGEITAGQDAGVHTVLNPATSRETLVTVHAYAPPLRDFRRFIQRPQTPTAPQAPQRDDTPTVVVVGGGFSGSMTAAQVLRSAAAAGQKLRVVVVERRGAVGEGVAYGTRETHHLLNVPAGKMSAWPDRPDDFVNWARTRDAKIRGDEFLPRRWYGEYVRETLLNTAQELGAAAELSVRFDEVRRVARRPSGGWLVHLAHGTTICADAVVLAIGHRPPSDPIGVRWSGPRTRLIADPWRPFALNVVEPDEPVVVIGAGLTAVDAVLSLAHPKRQAPITILSRRGLLPQSHAAAPQPPVDLKALVTELSAKPGGIRAVELSRRLHRLAREVVAKKGDWRTVVDGVRPHTAAIWGAMSAQQRQRFLVRLRPYWEVHRHRMALSIGAQFGELRDCDWVDVVAGRIVSAQSDGATVRLAIAERGSNCLKELDAAWVINCTGPAPSNSAAANPAIGSLLVDGWLQPDELGLGLQTTPHGNAIGENGRETADLFVVGTLRKPQYWESTAVPELRGQAAAVAERTVALVKERRAGSWQV</sequence>
<dbReference type="PANTHER" id="PTHR40254:SF1">
    <property type="entry name" value="BLR0577 PROTEIN"/>
    <property type="match status" value="1"/>
</dbReference>
<dbReference type="SUPFAM" id="SSF51905">
    <property type="entry name" value="FAD/NAD(P)-binding domain"/>
    <property type="match status" value="2"/>
</dbReference>
<reference evidence="6" key="1">
    <citation type="submission" date="2019-10" db="EMBL/GenBank/DDBJ databases">
        <title>Lacipirellula parvula gen. nov., sp. nov., representing a lineage of planctomycetes widespread in freshwater anoxic habitats, and description of the family Lacipirellulaceae.</title>
        <authorList>
            <person name="Dedysh S.N."/>
            <person name="Kulichevskaya I.S."/>
            <person name="Beletsky A.V."/>
            <person name="Rakitin A.L."/>
            <person name="Mardanov A.V."/>
            <person name="Ivanova A.A."/>
            <person name="Saltykova V.X."/>
            <person name="Rijpstra W.I.C."/>
            <person name="Sinninghe Damste J.S."/>
            <person name="Ravin N.V."/>
        </authorList>
    </citation>
    <scope>NUCLEOTIDE SEQUENCE [LARGE SCALE GENOMIC DNA]</scope>
    <source>
        <strain evidence="6">PX69</strain>
    </source>
</reference>
<dbReference type="InterPro" id="IPR038732">
    <property type="entry name" value="HpyO/CreE_NAD-binding"/>
</dbReference>
<keyword evidence="2" id="KW-0883">Thioether bond</keyword>
<evidence type="ECO:0000313" key="6">
    <source>
        <dbReference type="Proteomes" id="UP000326837"/>
    </source>
</evidence>
<dbReference type="PRINTS" id="PR00368">
    <property type="entry name" value="FADPNR"/>
</dbReference>
<evidence type="ECO:0000256" key="3">
    <source>
        <dbReference type="PIRSR" id="PIRSR610300-51"/>
    </source>
</evidence>
<dbReference type="Gene3D" id="3.50.50.60">
    <property type="entry name" value="FAD/NAD(P)-binding domain"/>
    <property type="match status" value="1"/>
</dbReference>